<dbReference type="EMBL" id="PFWS01000004">
    <property type="protein sequence ID" value="PJA47742.1"/>
    <property type="molecule type" value="Genomic_DNA"/>
</dbReference>
<dbReference type="SUPFAM" id="SSF51261">
    <property type="entry name" value="Duplicated hybrid motif"/>
    <property type="match status" value="1"/>
</dbReference>
<protein>
    <recommendedName>
        <fullName evidence="3">M23ase beta-sheet core domain-containing protein</fullName>
    </recommendedName>
</protein>
<organism evidence="4 5">
    <name type="scientific">Candidatus Uhrbacteria bacterium CG_4_9_14_3_um_filter_36_7</name>
    <dbReference type="NCBI Taxonomy" id="1975033"/>
    <lineage>
        <taxon>Bacteria</taxon>
        <taxon>Candidatus Uhriibacteriota</taxon>
    </lineage>
</organism>
<dbReference type="InterPro" id="IPR050570">
    <property type="entry name" value="Cell_wall_metabolism_enzyme"/>
</dbReference>
<accession>A0A2M7XIH2</accession>
<dbReference type="InterPro" id="IPR011055">
    <property type="entry name" value="Dup_hybrid_motif"/>
</dbReference>
<dbReference type="CDD" id="cd12797">
    <property type="entry name" value="M23_peptidase"/>
    <property type="match status" value="1"/>
</dbReference>
<proteinExistence type="predicted"/>
<feature type="domain" description="M23ase beta-sheet core" evidence="3">
    <location>
        <begin position="302"/>
        <end position="395"/>
    </location>
</feature>
<dbReference type="Gene3D" id="2.70.70.10">
    <property type="entry name" value="Glucose Permease (Domain IIA)"/>
    <property type="match status" value="1"/>
</dbReference>
<evidence type="ECO:0000256" key="2">
    <source>
        <dbReference type="SAM" id="Coils"/>
    </source>
</evidence>
<feature type="coiled-coil region" evidence="2">
    <location>
        <begin position="52"/>
        <end position="219"/>
    </location>
</feature>
<gene>
    <name evidence="4" type="ORF">CO172_00190</name>
</gene>
<keyword evidence="1" id="KW-0732">Signal</keyword>
<evidence type="ECO:0000313" key="5">
    <source>
        <dbReference type="Proteomes" id="UP000229749"/>
    </source>
</evidence>
<dbReference type="PANTHER" id="PTHR21666:SF289">
    <property type="entry name" value="L-ALA--D-GLU ENDOPEPTIDASE"/>
    <property type="match status" value="1"/>
</dbReference>
<name>A0A2M7XIH2_9BACT</name>
<evidence type="ECO:0000313" key="4">
    <source>
        <dbReference type="EMBL" id="PJA47742.1"/>
    </source>
</evidence>
<dbReference type="GO" id="GO:0004222">
    <property type="term" value="F:metalloendopeptidase activity"/>
    <property type="evidence" value="ECO:0007669"/>
    <property type="project" value="TreeGrafter"/>
</dbReference>
<dbReference type="Pfam" id="PF01551">
    <property type="entry name" value="Peptidase_M23"/>
    <property type="match status" value="1"/>
</dbReference>
<evidence type="ECO:0000256" key="1">
    <source>
        <dbReference type="ARBA" id="ARBA00022729"/>
    </source>
</evidence>
<comment type="caution">
    <text evidence="4">The sequence shown here is derived from an EMBL/GenBank/DDBJ whole genome shotgun (WGS) entry which is preliminary data.</text>
</comment>
<reference evidence="5" key="1">
    <citation type="submission" date="2017-09" db="EMBL/GenBank/DDBJ databases">
        <title>Depth-based differentiation of microbial function through sediment-hosted aquifers and enrichment of novel symbionts in the deep terrestrial subsurface.</title>
        <authorList>
            <person name="Probst A.J."/>
            <person name="Ladd B."/>
            <person name="Jarett J.K."/>
            <person name="Geller-Mcgrath D.E."/>
            <person name="Sieber C.M.K."/>
            <person name="Emerson J.B."/>
            <person name="Anantharaman K."/>
            <person name="Thomas B.C."/>
            <person name="Malmstrom R."/>
            <person name="Stieglmeier M."/>
            <person name="Klingl A."/>
            <person name="Woyke T."/>
            <person name="Ryan C.M."/>
            <person name="Banfield J.F."/>
        </authorList>
    </citation>
    <scope>NUCLEOTIDE SEQUENCE [LARGE SCALE GENOMIC DNA]</scope>
</reference>
<dbReference type="PANTHER" id="PTHR21666">
    <property type="entry name" value="PEPTIDASE-RELATED"/>
    <property type="match status" value="1"/>
</dbReference>
<sequence length="402" mass="46567">MQSNYFKFFIFVFIIMFSFINMNIFSIVQAQTTSSSELNALKDEIGEKEAYIDQIHRKMNEYEQKIREIEDQQLSLKNETSLLENRIAKTSLEIEEAKQEIKAIHATLRLMDYEIQQKEAQLKKDRKMLESILLELQKKDDLSWFERIWESDSFSKIFDELHQLKNINQELQQTLEDVKAAKEHLIIERQNKTIALESLEIIEDRLNKKILQLENERKSKDVLMTQSQASEEAFRELVSGLREEQQYIQNQIAYLQTRMEQKLAQLDEGGETSLFSWPFYPQKGISAYFHDPTYPFRHLFEHGGIDLPAPTGTPIGSAGPGYVAWTRKGSQYGNYVMIFHSNGVATLYAHLSKIMVEPDQFVSRGETIGLVGSTGLSTGPHLHFEVRQDGIPQNPLDYLLSL</sequence>
<keyword evidence="2" id="KW-0175">Coiled coil</keyword>
<dbReference type="AlphaFoldDB" id="A0A2M7XIH2"/>
<dbReference type="Gene3D" id="6.10.250.3150">
    <property type="match status" value="1"/>
</dbReference>
<dbReference type="InterPro" id="IPR016047">
    <property type="entry name" value="M23ase_b-sheet_dom"/>
</dbReference>
<evidence type="ECO:0000259" key="3">
    <source>
        <dbReference type="Pfam" id="PF01551"/>
    </source>
</evidence>
<dbReference type="Proteomes" id="UP000229749">
    <property type="component" value="Unassembled WGS sequence"/>
</dbReference>